<dbReference type="PANTHER" id="PTHR34293:SF1">
    <property type="entry name" value="HTH-TYPE TRANSCRIPTIONAL REGULATOR TRMBL2"/>
    <property type="match status" value="1"/>
</dbReference>
<dbReference type="InterPro" id="IPR036390">
    <property type="entry name" value="WH_DNA-bd_sf"/>
</dbReference>
<evidence type="ECO:0000259" key="1">
    <source>
        <dbReference type="Pfam" id="PF01978"/>
    </source>
</evidence>
<feature type="domain" description="Transcription regulator TrmB N-terminal" evidence="1">
    <location>
        <begin position="10"/>
        <end position="76"/>
    </location>
</feature>
<dbReference type="Gene3D" id="1.10.10.10">
    <property type="entry name" value="Winged helix-like DNA-binding domain superfamily/Winged helix DNA-binding domain"/>
    <property type="match status" value="1"/>
</dbReference>
<dbReference type="InterPro" id="IPR036388">
    <property type="entry name" value="WH-like_DNA-bd_sf"/>
</dbReference>
<dbReference type="Proteomes" id="UP000230292">
    <property type="component" value="Unassembled WGS sequence"/>
</dbReference>
<evidence type="ECO:0000313" key="3">
    <source>
        <dbReference type="Proteomes" id="UP000230292"/>
    </source>
</evidence>
<gene>
    <name evidence="2" type="ORF">COW24_03735</name>
</gene>
<comment type="caution">
    <text evidence="2">The sequence shown here is derived from an EMBL/GenBank/DDBJ whole genome shotgun (WGS) entry which is preliminary data.</text>
</comment>
<dbReference type="InterPro" id="IPR011991">
    <property type="entry name" value="ArsR-like_HTH"/>
</dbReference>
<dbReference type="InterPro" id="IPR051797">
    <property type="entry name" value="TrmB-like"/>
</dbReference>
<dbReference type="InterPro" id="IPR002831">
    <property type="entry name" value="Tscrpt_reg_TrmB_N"/>
</dbReference>
<evidence type="ECO:0000313" key="2">
    <source>
        <dbReference type="EMBL" id="PIW36770.1"/>
    </source>
</evidence>
<accession>A0A2M7H3G0</accession>
<dbReference type="AlphaFoldDB" id="A0A2M7H3G0"/>
<dbReference type="CDD" id="cd00090">
    <property type="entry name" value="HTH_ARSR"/>
    <property type="match status" value="1"/>
</dbReference>
<dbReference type="PANTHER" id="PTHR34293">
    <property type="entry name" value="HTH-TYPE TRANSCRIPTIONAL REGULATOR TRMBL2"/>
    <property type="match status" value="1"/>
</dbReference>
<sequence>MEQRLIRIFKNFGLTEQHSKIYFVLLKFGRLPASTIARKVGMKRSAIYFQLDELHRLLVIKVHEVSGVKYFSATSPASLLQRFEKWTADFSNLVPKLGSLQSVDESAPVVTIRDFNEAHYDTYHELASLPSGSEFRVIQGRANAKADLGGFTNDEWHGIVELFVKNKIITRAIFPDEMISAIPNMMSAETYALFCKRNWQLRSIVEERFPFEEFFIHDDVVHFVTPEEGIIIRIQHRRIARALMSMFDALWLTGKPRRFL</sequence>
<organism evidence="2 3">
    <name type="scientific">Candidatus Kerfeldbacteria bacterium CG15_BIG_FIL_POST_REV_8_21_14_020_45_12</name>
    <dbReference type="NCBI Taxonomy" id="2014247"/>
    <lineage>
        <taxon>Bacteria</taxon>
        <taxon>Candidatus Kerfeldiibacteriota</taxon>
    </lineage>
</organism>
<proteinExistence type="predicted"/>
<dbReference type="SUPFAM" id="SSF46785">
    <property type="entry name" value="Winged helix' DNA-binding domain"/>
    <property type="match status" value="1"/>
</dbReference>
<name>A0A2M7H3G0_9BACT</name>
<protein>
    <recommendedName>
        <fullName evidence="1">Transcription regulator TrmB N-terminal domain-containing protein</fullName>
    </recommendedName>
</protein>
<dbReference type="EMBL" id="PFGC01000041">
    <property type="protein sequence ID" value="PIW36770.1"/>
    <property type="molecule type" value="Genomic_DNA"/>
</dbReference>
<reference evidence="2 3" key="1">
    <citation type="submission" date="2017-09" db="EMBL/GenBank/DDBJ databases">
        <title>Depth-based differentiation of microbial function through sediment-hosted aquifers and enrichment of novel symbionts in the deep terrestrial subsurface.</title>
        <authorList>
            <person name="Probst A.J."/>
            <person name="Ladd B."/>
            <person name="Jarett J.K."/>
            <person name="Geller-Mcgrath D.E."/>
            <person name="Sieber C.M."/>
            <person name="Emerson J.B."/>
            <person name="Anantharaman K."/>
            <person name="Thomas B.C."/>
            <person name="Malmstrom R."/>
            <person name="Stieglmeier M."/>
            <person name="Klingl A."/>
            <person name="Woyke T."/>
            <person name="Ryan C.M."/>
            <person name="Banfield J.F."/>
        </authorList>
    </citation>
    <scope>NUCLEOTIDE SEQUENCE [LARGE SCALE GENOMIC DNA]</scope>
    <source>
        <strain evidence="2">CG15_BIG_FIL_POST_REV_8_21_14_020_45_12</strain>
    </source>
</reference>
<dbReference type="Pfam" id="PF01978">
    <property type="entry name" value="TrmB"/>
    <property type="match status" value="1"/>
</dbReference>